<dbReference type="PANTHER" id="PTHR21314">
    <property type="entry name" value="QUEUOSINE 5'-PHOSPHATE N-GLYCOSYLASE_HYDROLASE-RELATED"/>
    <property type="match status" value="1"/>
</dbReference>
<evidence type="ECO:0000256" key="3">
    <source>
        <dbReference type="ARBA" id="ARBA00035306"/>
    </source>
</evidence>
<accession>A0A4S4KX04</accession>
<dbReference type="InterPro" id="IPR019438">
    <property type="entry name" value="Q_salvage"/>
</dbReference>
<comment type="caution">
    <text evidence="7">The sequence shown here is derived from an EMBL/GenBank/DDBJ whole genome shotgun (WGS) entry which is preliminary data.</text>
</comment>
<name>A0A4S4KX04_9AGAM</name>
<gene>
    <name evidence="7" type="ORF">EW145_g6675</name>
</gene>
<dbReference type="EC" id="3.2.2.-" evidence="6"/>
<dbReference type="OrthoDB" id="416777at2759"/>
<keyword evidence="8" id="KW-1185">Reference proteome</keyword>
<dbReference type="GO" id="GO:0006400">
    <property type="term" value="P:tRNA modification"/>
    <property type="evidence" value="ECO:0007669"/>
    <property type="project" value="TreeGrafter"/>
</dbReference>
<reference evidence="7 8" key="1">
    <citation type="submission" date="2019-02" db="EMBL/GenBank/DDBJ databases">
        <title>Genome sequencing of the rare red list fungi Phellinidium pouzarii.</title>
        <authorList>
            <person name="Buettner E."/>
            <person name="Kellner H."/>
        </authorList>
    </citation>
    <scope>NUCLEOTIDE SEQUENCE [LARGE SCALE GENOMIC DNA]</scope>
    <source>
        <strain evidence="7 8">DSM 108285</strain>
    </source>
</reference>
<evidence type="ECO:0000256" key="5">
    <source>
        <dbReference type="ARBA" id="ARBA00048204"/>
    </source>
</evidence>
<evidence type="ECO:0000256" key="2">
    <source>
        <dbReference type="ARBA" id="ARBA00035119"/>
    </source>
</evidence>
<evidence type="ECO:0000256" key="6">
    <source>
        <dbReference type="RuleBase" id="RU365002"/>
    </source>
</evidence>
<dbReference type="EMBL" id="SGPK01000533">
    <property type="protein sequence ID" value="THH02941.1"/>
    <property type="molecule type" value="Genomic_DNA"/>
</dbReference>
<comment type="similarity">
    <text evidence="2 6">Belongs to the QNG1 protein family.</text>
</comment>
<dbReference type="Pfam" id="PF10343">
    <property type="entry name" value="Q_salvage"/>
    <property type="match status" value="1"/>
</dbReference>
<dbReference type="Proteomes" id="UP000308199">
    <property type="component" value="Unassembled WGS sequence"/>
</dbReference>
<organism evidence="7 8">
    <name type="scientific">Phellinidium pouzarii</name>
    <dbReference type="NCBI Taxonomy" id="167371"/>
    <lineage>
        <taxon>Eukaryota</taxon>
        <taxon>Fungi</taxon>
        <taxon>Dikarya</taxon>
        <taxon>Basidiomycota</taxon>
        <taxon>Agaricomycotina</taxon>
        <taxon>Agaricomycetes</taxon>
        <taxon>Hymenochaetales</taxon>
        <taxon>Hymenochaetaceae</taxon>
        <taxon>Phellinidium</taxon>
    </lineage>
</organism>
<protein>
    <recommendedName>
        <fullName evidence="3 6">Queuosine 5'-phosphate N-glycosylase/hydrolase</fullName>
        <ecNumber evidence="6">3.2.2.-</ecNumber>
    </recommendedName>
    <alternativeName>
        <fullName evidence="4 6">Queuosine-nucleotide N-glycosylase/hydrolase</fullName>
    </alternativeName>
</protein>
<proteinExistence type="inferred from homology"/>
<sequence>MDSNWNEKQAILLVGDNPGCHVTEGNPVVESAKYVFERTNLVSLDERGIEGAARYISQKLVEETYTPSTWRTHPLHLCPPTHFSRTDPCTRATLNWIFLISSLNFSFWSEKEGTENGEHERFGVEWRAGWGSEERRVWTGYWSLVAAINRALEAGIPITDPTFYASVERCPDSTIVSIFTPAPQCTEVIPLLNERIAVIREVGEILCRGFESSFLGFMNAFETRHGGVGHGSALQLVRMVTENFPSFRDETIFEGRRVFFLKRAQILVAEIWAAFHPLSAHEPHPFFPAGVHELTMFADYRVPQILHHLGILAYPPALCAQLEGKASLAPGCREELSTRAASVLAVEAVREEMIRPSAGPDVLQDKDKTRKDNSSVSGVLIDFYLWDLAKRVEHGRQVIKNIATQRMLPAHRTRSIWY</sequence>
<evidence type="ECO:0000313" key="7">
    <source>
        <dbReference type="EMBL" id="THH02941.1"/>
    </source>
</evidence>
<evidence type="ECO:0000256" key="1">
    <source>
        <dbReference type="ARBA" id="ARBA00022801"/>
    </source>
</evidence>
<dbReference type="AlphaFoldDB" id="A0A4S4KX04"/>
<dbReference type="PANTHER" id="PTHR21314:SF0">
    <property type="entry name" value="QUEUOSINE 5'-PHOSPHATE N-GLYCOSYLASE_HYDROLASE"/>
    <property type="match status" value="1"/>
</dbReference>
<evidence type="ECO:0000313" key="8">
    <source>
        <dbReference type="Proteomes" id="UP000308199"/>
    </source>
</evidence>
<comment type="catalytic activity">
    <reaction evidence="5 6">
        <text>queuosine 5'-phosphate + H2O = queuine + D-ribose 5-phosphate</text>
        <dbReference type="Rhea" id="RHEA:75387"/>
        <dbReference type="ChEBI" id="CHEBI:15377"/>
        <dbReference type="ChEBI" id="CHEBI:17433"/>
        <dbReference type="ChEBI" id="CHEBI:78346"/>
        <dbReference type="ChEBI" id="CHEBI:194371"/>
    </reaction>
    <physiologicalReaction direction="left-to-right" evidence="5 6">
        <dbReference type="Rhea" id="RHEA:75388"/>
    </physiologicalReaction>
</comment>
<evidence type="ECO:0000256" key="4">
    <source>
        <dbReference type="ARBA" id="ARBA00035393"/>
    </source>
</evidence>
<dbReference type="GO" id="GO:0016787">
    <property type="term" value="F:hydrolase activity"/>
    <property type="evidence" value="ECO:0007669"/>
    <property type="project" value="UniProtKB-KW"/>
</dbReference>
<keyword evidence="1 6" id="KW-0378">Hydrolase</keyword>
<comment type="function">
    <text evidence="6">Catalyzes the hydrolysis of queuosine 5'-phosphate, releasing the nucleobase queuine (q). Is required for salvage of queuine from exogenous queuosine (Q) that is imported and then converted to queuosine 5'-phosphate intracellularly.</text>
</comment>